<dbReference type="EMBL" id="JTDI01000003">
    <property type="protein sequence ID" value="KHK91102.1"/>
    <property type="molecule type" value="Genomic_DNA"/>
</dbReference>
<protein>
    <recommendedName>
        <fullName evidence="5">Autotransporter domain-containing protein</fullName>
    </recommendedName>
</protein>
<dbReference type="Proteomes" id="UP000031057">
    <property type="component" value="Unassembled WGS sequence"/>
</dbReference>
<dbReference type="RefSeq" id="WP_039282557.1">
    <property type="nucleotide sequence ID" value="NZ_JTDI01000003.1"/>
</dbReference>
<dbReference type="AlphaFoldDB" id="A0A0B1ZPM5"/>
<organism evidence="3 4">
    <name type="scientific">Novosphingobium malaysiense</name>
    <dbReference type="NCBI Taxonomy" id="1348853"/>
    <lineage>
        <taxon>Bacteria</taxon>
        <taxon>Pseudomonadati</taxon>
        <taxon>Pseudomonadota</taxon>
        <taxon>Alphaproteobacteria</taxon>
        <taxon>Sphingomonadales</taxon>
        <taxon>Sphingomonadaceae</taxon>
        <taxon>Novosphingobium</taxon>
    </lineage>
</organism>
<evidence type="ECO:0000313" key="3">
    <source>
        <dbReference type="EMBL" id="KHK91102.1"/>
    </source>
</evidence>
<feature type="chain" id="PRO_5002065345" description="Autotransporter domain-containing protein" evidence="2">
    <location>
        <begin position="21"/>
        <end position="299"/>
    </location>
</feature>
<evidence type="ECO:0000256" key="1">
    <source>
        <dbReference type="SAM" id="MobiDB-lite"/>
    </source>
</evidence>
<dbReference type="OrthoDB" id="7425499at2"/>
<reference evidence="3 4" key="1">
    <citation type="submission" date="2014-10" db="EMBL/GenBank/DDBJ databases">
        <title>Genome sequence of Novosphingobium malaysiense MUSC 273(T).</title>
        <authorList>
            <person name="Lee L.-H."/>
        </authorList>
    </citation>
    <scope>NUCLEOTIDE SEQUENCE [LARGE SCALE GENOMIC DNA]</scope>
    <source>
        <strain evidence="3 4">MUSC 273</strain>
    </source>
</reference>
<accession>A0A0B1ZPM5</accession>
<keyword evidence="4" id="KW-1185">Reference proteome</keyword>
<keyword evidence="2" id="KW-0732">Signal</keyword>
<feature type="signal peptide" evidence="2">
    <location>
        <begin position="1"/>
        <end position="20"/>
    </location>
</feature>
<evidence type="ECO:0000313" key="4">
    <source>
        <dbReference type="Proteomes" id="UP000031057"/>
    </source>
</evidence>
<evidence type="ECO:0000256" key="2">
    <source>
        <dbReference type="SAM" id="SignalP"/>
    </source>
</evidence>
<proteinExistence type="predicted"/>
<gene>
    <name evidence="3" type="ORF">LK12_09305</name>
</gene>
<evidence type="ECO:0008006" key="5">
    <source>
        <dbReference type="Google" id="ProtNLM"/>
    </source>
</evidence>
<sequence length="299" mass="31942">MRRFLPGIALAFGAFTPAMAQDTPPESSASPTPDPLVDEAEKPADRVSVDVGAALVSKYISRGIGFAEEASLQPYVTVSLSLPGLEGGAISGAKMFVGNWNNVKLGHVEATEAGQLTRFYENDFYVGGAVTVNDRWSVSATYYRYGSLSDSFDGYNDLELIVGFDDSGLWSGTVPLDNFSLSPSLRMVQEAGRPGRPDALYVQPSLSPSFDVGHPDRPVHVTMPLVVGLADTYYDDAQGGHPTFGFFRTGVSVSGQPFPNSAENVRVSGGVDVWMLNDKVVNGLGDSEVVGRIGVNWSF</sequence>
<feature type="region of interest" description="Disordered" evidence="1">
    <location>
        <begin position="20"/>
        <end position="43"/>
    </location>
</feature>
<comment type="caution">
    <text evidence="3">The sequence shown here is derived from an EMBL/GenBank/DDBJ whole genome shotgun (WGS) entry which is preliminary data.</text>
</comment>
<name>A0A0B1ZPM5_9SPHN</name>